<organism evidence="4 5">
    <name type="scientific">Microbacterium murale</name>
    <dbReference type="NCBI Taxonomy" id="1081040"/>
    <lineage>
        <taxon>Bacteria</taxon>
        <taxon>Bacillati</taxon>
        <taxon>Actinomycetota</taxon>
        <taxon>Actinomycetes</taxon>
        <taxon>Micrococcales</taxon>
        <taxon>Microbacteriaceae</taxon>
        <taxon>Microbacterium</taxon>
    </lineage>
</organism>
<evidence type="ECO:0000256" key="2">
    <source>
        <dbReference type="ARBA" id="ARBA00023239"/>
    </source>
</evidence>
<name>A0ABQ1RD66_9MICO</name>
<comment type="caution">
    <text evidence="4">The sequence shown here is derived from an EMBL/GenBank/DDBJ whole genome shotgun (WGS) entry which is preliminary data.</text>
</comment>
<accession>A0ABQ1RD66</accession>
<dbReference type="Pfam" id="PF01168">
    <property type="entry name" value="Ala_racemase_N"/>
    <property type="match status" value="1"/>
</dbReference>
<dbReference type="SUPFAM" id="SSF51419">
    <property type="entry name" value="PLP-binding barrel"/>
    <property type="match status" value="1"/>
</dbReference>
<dbReference type="EMBL" id="BMCM01000001">
    <property type="protein sequence ID" value="GGD64409.1"/>
    <property type="molecule type" value="Genomic_DNA"/>
</dbReference>
<dbReference type="SMART" id="SM01119">
    <property type="entry name" value="D-ser_dehydrat"/>
    <property type="match status" value="1"/>
</dbReference>
<gene>
    <name evidence="4" type="ORF">GCM10007269_04610</name>
</gene>
<dbReference type="Proteomes" id="UP000629365">
    <property type="component" value="Unassembled WGS sequence"/>
</dbReference>
<sequence>MNELAEIRLTARHKGLPERAVGMTTAEFLGSGPRLSEFWTPLVVLDDAAMRHNVEVMAAWCAQRGLELMPHGKTTMAPALWQRQLDAGSLGITLATMGQVRTARSFGVSSIMLANAAVDAHSLRYLAGELADVDFRFVCWADSIATVEAMEAPLREAAAPRQVDVLVELGGEGGRTGARTIDEAIEIAERIAASDVLRLAGVAGYEGSLAHDRSIRAIDAVETYLRRQVELHERIGHLYDDGDVYVTAGGSAYFDLVAKVFADAGAGADDAERTGGGRTLFTLRSGAYIVHDDGFYRGISPFDEARASDDEPRFIPGMFGVGRVVSHPEPGLALIDGGKRDFPFDEGLPIPRGTTAELGAAWQLLPGASVSAMNDQHSYVRLEDGGELAIGDLVRLGLSHPCTAFDKWTVLPVVESVDSDVVVDLIHTFF</sequence>
<evidence type="ECO:0000313" key="5">
    <source>
        <dbReference type="Proteomes" id="UP000629365"/>
    </source>
</evidence>
<comment type="similarity">
    <text evidence="1">Belongs to the DSD1 family.</text>
</comment>
<dbReference type="PANTHER" id="PTHR28004:SF8">
    <property type="entry name" value="D-SERINE DEAMINASE"/>
    <property type="match status" value="1"/>
</dbReference>
<dbReference type="Gene3D" id="3.20.20.10">
    <property type="entry name" value="Alanine racemase"/>
    <property type="match status" value="1"/>
</dbReference>
<keyword evidence="2" id="KW-0456">Lyase</keyword>
<dbReference type="InterPro" id="IPR029066">
    <property type="entry name" value="PLP-binding_barrel"/>
</dbReference>
<protein>
    <submittedName>
        <fullName evidence="4">Alanine racemase</fullName>
    </submittedName>
</protein>
<evidence type="ECO:0000256" key="1">
    <source>
        <dbReference type="ARBA" id="ARBA00005323"/>
    </source>
</evidence>
<dbReference type="RefSeq" id="WP_229702640.1">
    <property type="nucleotide sequence ID" value="NZ_BMCM01000001.1"/>
</dbReference>
<dbReference type="InterPro" id="IPR051466">
    <property type="entry name" value="D-amino_acid_metab_enzyme"/>
</dbReference>
<dbReference type="InterPro" id="IPR001608">
    <property type="entry name" value="Ala_racemase_N"/>
</dbReference>
<feature type="domain" description="D-serine dehydratase-like" evidence="3">
    <location>
        <begin position="317"/>
        <end position="415"/>
    </location>
</feature>
<dbReference type="InterPro" id="IPR026956">
    <property type="entry name" value="D-ser_dehydrat-like_dom"/>
</dbReference>
<proteinExistence type="inferred from homology"/>
<dbReference type="Pfam" id="PF14031">
    <property type="entry name" value="D-ser_dehydrat"/>
    <property type="match status" value="1"/>
</dbReference>
<keyword evidence="5" id="KW-1185">Reference proteome</keyword>
<evidence type="ECO:0000259" key="3">
    <source>
        <dbReference type="SMART" id="SM01119"/>
    </source>
</evidence>
<dbReference type="PANTHER" id="PTHR28004">
    <property type="entry name" value="ZGC:162816-RELATED"/>
    <property type="match status" value="1"/>
</dbReference>
<evidence type="ECO:0000313" key="4">
    <source>
        <dbReference type="EMBL" id="GGD64409.1"/>
    </source>
</evidence>
<dbReference type="Gene3D" id="2.40.37.20">
    <property type="entry name" value="D-serine dehydratase-like domain"/>
    <property type="match status" value="1"/>
</dbReference>
<dbReference type="InterPro" id="IPR042208">
    <property type="entry name" value="D-ser_dehydrat-like_sf"/>
</dbReference>
<reference evidence="5" key="1">
    <citation type="journal article" date="2019" name="Int. J. Syst. Evol. Microbiol.">
        <title>The Global Catalogue of Microorganisms (GCM) 10K type strain sequencing project: providing services to taxonomists for standard genome sequencing and annotation.</title>
        <authorList>
            <consortium name="The Broad Institute Genomics Platform"/>
            <consortium name="The Broad Institute Genome Sequencing Center for Infectious Disease"/>
            <person name="Wu L."/>
            <person name="Ma J."/>
        </authorList>
    </citation>
    <scope>NUCLEOTIDE SEQUENCE [LARGE SCALE GENOMIC DNA]</scope>
    <source>
        <strain evidence="5">CCM 7640</strain>
    </source>
</reference>